<evidence type="ECO:0000256" key="1">
    <source>
        <dbReference type="SAM" id="MobiDB-lite"/>
    </source>
</evidence>
<gene>
    <name evidence="2" type="ORF">GN244_ATG02401</name>
    <name evidence="3" type="ORF">GN958_ATG03136</name>
</gene>
<dbReference type="PANTHER" id="PTHR28052">
    <property type="entry name" value="UPF0545 PROTEIN C22ORF39"/>
    <property type="match status" value="1"/>
</dbReference>
<proteinExistence type="predicted"/>
<dbReference type="OMA" id="LPCRWFL"/>
<dbReference type="InterPro" id="IPR021475">
    <property type="entry name" value="Pants/Emi1-like"/>
</dbReference>
<dbReference type="PANTHER" id="PTHR28052:SF1">
    <property type="entry name" value="UPF0545 PROTEIN C22ORF39"/>
    <property type="match status" value="1"/>
</dbReference>
<dbReference type="AlphaFoldDB" id="A0A833W706"/>
<feature type="region of interest" description="Disordered" evidence="1">
    <location>
        <begin position="90"/>
        <end position="113"/>
    </location>
</feature>
<sequence>MDSQASNAERTARYLHEEKLKNQENGEADKKMACRWFLDRSFYCVTPGNQMEHFYRYGQVDECKFTWKNMYLCYRASMMDEEKREDFLKDTPLDASNGPQITDVWEKKETPGW</sequence>
<evidence type="ECO:0000313" key="4">
    <source>
        <dbReference type="Proteomes" id="UP000602510"/>
    </source>
</evidence>
<keyword evidence="4" id="KW-1185">Reference proteome</keyword>
<organism evidence="2 4">
    <name type="scientific">Phytophthora infestans</name>
    <name type="common">Potato late blight agent</name>
    <name type="synonym">Botrytis infestans</name>
    <dbReference type="NCBI Taxonomy" id="4787"/>
    <lineage>
        <taxon>Eukaryota</taxon>
        <taxon>Sar</taxon>
        <taxon>Stramenopiles</taxon>
        <taxon>Oomycota</taxon>
        <taxon>Peronosporomycetes</taxon>
        <taxon>Peronosporales</taxon>
        <taxon>Peronosporaceae</taxon>
        <taxon>Phytophthora</taxon>
    </lineage>
</organism>
<name>A0A833W706_PHYIN</name>
<evidence type="ECO:0000313" key="2">
    <source>
        <dbReference type="EMBL" id="KAF4045019.1"/>
    </source>
</evidence>
<dbReference type="EMBL" id="JAACNO010000412">
    <property type="protein sequence ID" value="KAF4147781.1"/>
    <property type="molecule type" value="Genomic_DNA"/>
</dbReference>
<reference evidence="2" key="1">
    <citation type="submission" date="2020-04" db="EMBL/GenBank/DDBJ databases">
        <title>Hybrid Assembly of Korean Phytophthora infestans isolates.</title>
        <authorList>
            <person name="Prokchorchik M."/>
            <person name="Lee Y."/>
            <person name="Seo J."/>
            <person name="Cho J.-H."/>
            <person name="Park Y.-E."/>
            <person name="Jang D.-C."/>
            <person name="Im J.-S."/>
            <person name="Choi J.-G."/>
            <person name="Park H.-J."/>
            <person name="Lee G.-B."/>
            <person name="Lee Y.-G."/>
            <person name="Hong S.-Y."/>
            <person name="Cho K."/>
            <person name="Sohn K.H."/>
        </authorList>
    </citation>
    <scope>NUCLEOTIDE SEQUENCE</scope>
    <source>
        <strain evidence="2">KR_1_A1</strain>
        <strain evidence="3">KR_2_A2</strain>
    </source>
</reference>
<accession>A0A833W706</accession>
<comment type="caution">
    <text evidence="2">The sequence shown here is derived from an EMBL/GenBank/DDBJ whole genome shotgun (WGS) entry which is preliminary data.</text>
</comment>
<evidence type="ECO:0000313" key="3">
    <source>
        <dbReference type="EMBL" id="KAF4147781.1"/>
    </source>
</evidence>
<dbReference type="Proteomes" id="UP000602510">
    <property type="component" value="Unassembled WGS sequence"/>
</dbReference>
<protein>
    <submittedName>
        <fullName evidence="2">Uncharacterized protein</fullName>
    </submittedName>
</protein>
<dbReference type="Proteomes" id="UP000704712">
    <property type="component" value="Unassembled WGS sequence"/>
</dbReference>
<dbReference type="EMBL" id="WSZM01000055">
    <property type="protein sequence ID" value="KAF4045019.1"/>
    <property type="molecule type" value="Genomic_DNA"/>
</dbReference>
<feature type="compositionally biased region" description="Basic and acidic residues" evidence="1">
    <location>
        <begin position="104"/>
        <end position="113"/>
    </location>
</feature>
<dbReference type="Pfam" id="PF11326">
    <property type="entry name" value="PANTS-like"/>
    <property type="match status" value="1"/>
</dbReference>